<organism evidence="1 2">
    <name type="scientific">Amniculicola lignicola CBS 123094</name>
    <dbReference type="NCBI Taxonomy" id="1392246"/>
    <lineage>
        <taxon>Eukaryota</taxon>
        <taxon>Fungi</taxon>
        <taxon>Dikarya</taxon>
        <taxon>Ascomycota</taxon>
        <taxon>Pezizomycotina</taxon>
        <taxon>Dothideomycetes</taxon>
        <taxon>Pleosporomycetidae</taxon>
        <taxon>Pleosporales</taxon>
        <taxon>Amniculicolaceae</taxon>
        <taxon>Amniculicola</taxon>
    </lineage>
</organism>
<gene>
    <name evidence="1" type="ORF">P154DRAFT_520573</name>
</gene>
<dbReference type="EMBL" id="ML977575">
    <property type="protein sequence ID" value="KAF2002804.1"/>
    <property type="molecule type" value="Genomic_DNA"/>
</dbReference>
<keyword evidence="2" id="KW-1185">Reference proteome</keyword>
<name>A0A6A5WPI1_9PLEO</name>
<dbReference type="Proteomes" id="UP000799779">
    <property type="component" value="Unassembled WGS sequence"/>
</dbReference>
<proteinExistence type="predicted"/>
<dbReference type="OrthoDB" id="3833686at2759"/>
<accession>A0A6A5WPI1</accession>
<dbReference type="AlphaFoldDB" id="A0A6A5WPI1"/>
<reference evidence="1" key="1">
    <citation type="journal article" date="2020" name="Stud. Mycol.">
        <title>101 Dothideomycetes genomes: a test case for predicting lifestyles and emergence of pathogens.</title>
        <authorList>
            <person name="Haridas S."/>
            <person name="Albert R."/>
            <person name="Binder M."/>
            <person name="Bloem J."/>
            <person name="Labutti K."/>
            <person name="Salamov A."/>
            <person name="Andreopoulos B."/>
            <person name="Baker S."/>
            <person name="Barry K."/>
            <person name="Bills G."/>
            <person name="Bluhm B."/>
            <person name="Cannon C."/>
            <person name="Castanera R."/>
            <person name="Culley D."/>
            <person name="Daum C."/>
            <person name="Ezra D."/>
            <person name="Gonzalez J."/>
            <person name="Henrissat B."/>
            <person name="Kuo A."/>
            <person name="Liang C."/>
            <person name="Lipzen A."/>
            <person name="Lutzoni F."/>
            <person name="Magnuson J."/>
            <person name="Mondo S."/>
            <person name="Nolan M."/>
            <person name="Ohm R."/>
            <person name="Pangilinan J."/>
            <person name="Park H.-J."/>
            <person name="Ramirez L."/>
            <person name="Alfaro M."/>
            <person name="Sun H."/>
            <person name="Tritt A."/>
            <person name="Yoshinaga Y."/>
            <person name="Zwiers L.-H."/>
            <person name="Turgeon B."/>
            <person name="Goodwin S."/>
            <person name="Spatafora J."/>
            <person name="Crous P."/>
            <person name="Grigoriev I."/>
        </authorList>
    </citation>
    <scope>NUCLEOTIDE SEQUENCE</scope>
    <source>
        <strain evidence="1">CBS 123094</strain>
    </source>
</reference>
<protein>
    <submittedName>
        <fullName evidence="1">Uncharacterized protein</fullName>
    </submittedName>
</protein>
<sequence>MTSSEEDLIVSLQTSLRNAHNTFGPKSSQYLEMKDMVENIVNSYIVKMEAQKGSTAETETGSAFLQQILDDMHNLTLGT</sequence>
<evidence type="ECO:0000313" key="2">
    <source>
        <dbReference type="Proteomes" id="UP000799779"/>
    </source>
</evidence>
<evidence type="ECO:0000313" key="1">
    <source>
        <dbReference type="EMBL" id="KAF2002804.1"/>
    </source>
</evidence>